<dbReference type="InterPro" id="IPR016920">
    <property type="entry name" value="UCP029477"/>
</dbReference>
<dbReference type="Pfam" id="PF09537">
    <property type="entry name" value="DUF2383"/>
    <property type="match status" value="1"/>
</dbReference>
<feature type="domain" description="DUF2383" evidence="1">
    <location>
        <begin position="8"/>
        <end position="116"/>
    </location>
</feature>
<evidence type="ECO:0000313" key="3">
    <source>
        <dbReference type="Proteomes" id="UP000029499"/>
    </source>
</evidence>
<evidence type="ECO:0000259" key="1">
    <source>
        <dbReference type="Pfam" id="PF09537"/>
    </source>
</evidence>
<dbReference type="STRING" id="216142.LT40_01695"/>
<dbReference type="EMBL" id="CP009533">
    <property type="protein sequence ID" value="AIS16179.1"/>
    <property type="molecule type" value="Genomic_DNA"/>
</dbReference>
<protein>
    <recommendedName>
        <fullName evidence="1">DUF2383 domain-containing protein</fullName>
    </recommendedName>
</protein>
<dbReference type="InterPro" id="IPR011971">
    <property type="entry name" value="CHP02284"/>
</dbReference>
<proteinExistence type="predicted"/>
<dbReference type="AlphaFoldDB" id="A0A089YKP9"/>
<organism evidence="2 3">
    <name type="scientific">Pseudomonas rhizosphaerae</name>
    <dbReference type="NCBI Taxonomy" id="216142"/>
    <lineage>
        <taxon>Bacteria</taxon>
        <taxon>Pseudomonadati</taxon>
        <taxon>Pseudomonadota</taxon>
        <taxon>Gammaproteobacteria</taxon>
        <taxon>Pseudomonadales</taxon>
        <taxon>Pseudomonadaceae</taxon>
        <taxon>Pseudomonas</taxon>
    </lineage>
</organism>
<dbReference type="SUPFAM" id="SSF47240">
    <property type="entry name" value="Ferritin-like"/>
    <property type="match status" value="1"/>
</dbReference>
<dbReference type="InterPro" id="IPR009078">
    <property type="entry name" value="Ferritin-like_SF"/>
</dbReference>
<dbReference type="HOGENOM" id="CLU_114531_0_0_6"/>
<dbReference type="RefSeq" id="WP_043185659.1">
    <property type="nucleotide sequence ID" value="NZ_CP009533.1"/>
</dbReference>
<gene>
    <name evidence="2" type="ORF">LT40_01695</name>
</gene>
<keyword evidence="3" id="KW-1185">Reference proteome</keyword>
<dbReference type="NCBIfam" id="TIGR02284">
    <property type="entry name" value="PA2169 family four-helix-bundle protein"/>
    <property type="match status" value="1"/>
</dbReference>
<sequence>MTDAHKETIKVLNDLIETSKDGEAGFKDLAENTKNVELKGVFTTAAADTASGAAELQAYVRQLGGEAETTTSVAGDLHRRWVDLKSAITGKDDVALLNEAERGEDVAKKSYTKALENKDVTPEAHALIQKQFEGVMRNHDKIKALRDAARAQK</sequence>
<dbReference type="PIRSF" id="PIRSF029477">
    <property type="entry name" value="UCP029477"/>
    <property type="match status" value="1"/>
</dbReference>
<reference evidence="2 3" key="1">
    <citation type="journal article" date="2015" name="J. Biotechnol.">
        <title>Complete genome sequence of Pseudomonas rhizosphaerae IH5T (=DSM 16299T), a phosphate-solubilizing rhizobacterium for bacterial biofertilizer.</title>
        <authorList>
            <person name="Kwak Y."/>
            <person name="Jung B.K."/>
            <person name="Shin J.H."/>
        </authorList>
    </citation>
    <scope>NUCLEOTIDE SEQUENCE [LARGE SCALE GENOMIC DNA]</scope>
    <source>
        <strain evidence="2">DSM 16299</strain>
    </source>
</reference>
<dbReference type="Proteomes" id="UP000029499">
    <property type="component" value="Chromosome"/>
</dbReference>
<name>A0A089YKP9_9PSED</name>
<accession>A0A089YKP9</accession>
<dbReference type="eggNOG" id="COG1633">
    <property type="taxonomic scope" value="Bacteria"/>
</dbReference>
<dbReference type="KEGG" id="prh:LT40_01695"/>
<dbReference type="OrthoDB" id="282393at2"/>
<evidence type="ECO:0000313" key="2">
    <source>
        <dbReference type="EMBL" id="AIS16179.1"/>
    </source>
</evidence>
<dbReference type="InterPro" id="IPR019052">
    <property type="entry name" value="DUF2383"/>
</dbReference>
<dbReference type="InterPro" id="IPR012347">
    <property type="entry name" value="Ferritin-like"/>
</dbReference>
<dbReference type="Gene3D" id="1.20.1260.10">
    <property type="match status" value="1"/>
</dbReference>